<dbReference type="GO" id="GO:0006633">
    <property type="term" value="P:fatty acid biosynthetic process"/>
    <property type="evidence" value="ECO:0007669"/>
    <property type="project" value="UniProtKB-KW"/>
</dbReference>
<dbReference type="PANTHER" id="PTHR11351:SF31">
    <property type="entry name" value="DESATURASE 1, ISOFORM A-RELATED"/>
    <property type="match status" value="1"/>
</dbReference>
<keyword evidence="3 11" id="KW-0812">Transmembrane</keyword>
<organismHost>
    <name type="scientific">Emiliania huxleyi</name>
    <name type="common">Coccolithophore</name>
    <name type="synonym">Pontosphaera huxleyi</name>
    <dbReference type="NCBI Taxonomy" id="2903"/>
</organismHost>
<keyword evidence="9 11" id="KW-0472">Membrane</keyword>
<sequence>MQCSTFFIFTYILPITLLVNLFCVYGLPSILQFFTSFALIMVLTGTAMSATLHRYFSHSAYKTSRLFQCVLGLFSTLAYQGGPIWWASKHRRHHKHCDNPHDPHSVVQTNFFYSFVGWTIMKKEQSIDTEFVQKFMTFPELVLIDRFWYMIPWTIWTISYMYIGSYATCVLFVAPMLGCRFITLLFNVEYHTPNRHSIPGKCLALDTARFLGDCVGESGHARHHIHPSELVRPSLGIPYFDIPYYIYLKPLMYTGLIW</sequence>
<dbReference type="InterPro" id="IPR015876">
    <property type="entry name" value="Acyl-CoA_DS"/>
</dbReference>
<evidence type="ECO:0000256" key="5">
    <source>
        <dbReference type="ARBA" id="ARBA00022989"/>
    </source>
</evidence>
<keyword evidence="10" id="KW-0275">Fatty acid biosynthesis</keyword>
<protein>
    <submittedName>
        <fullName evidence="13">Putative fatty acid desaturase</fullName>
    </submittedName>
</protein>
<evidence type="ECO:0000256" key="3">
    <source>
        <dbReference type="ARBA" id="ARBA00022692"/>
    </source>
</evidence>
<evidence type="ECO:0000256" key="6">
    <source>
        <dbReference type="ARBA" id="ARBA00023002"/>
    </source>
</evidence>
<evidence type="ECO:0000256" key="1">
    <source>
        <dbReference type="ARBA" id="ARBA00004141"/>
    </source>
</evidence>
<reference evidence="13 14" key="1">
    <citation type="journal article" date="2005" name="Science">
        <title>Complete genome sequence and lytic phase transcription profile of a Coccolithovirus.</title>
        <authorList>
            <person name="Wilson W.H."/>
            <person name="Schroeder D.C."/>
            <person name="Allen M.J."/>
            <person name="Holden M.T.G."/>
            <person name="Parkhill J."/>
            <person name="Barrell B.G."/>
            <person name="Churcher C."/>
            <person name="Hamlin N."/>
            <person name="Mungall K."/>
            <person name="Norbertczak H."/>
            <person name="Quail M.A."/>
            <person name="Price C."/>
            <person name="Rabbinowitsch E."/>
            <person name="Walker D."/>
            <person name="Craigon M."/>
            <person name="Roy D."/>
            <person name="Ghazal P."/>
        </authorList>
    </citation>
    <scope>NUCLEOTIDE SEQUENCE [LARGE SCALE GENOMIC DNA]</scope>
    <source>
        <strain evidence="14">Isolate United Kingdom/English Channel/1999</strain>
    </source>
</reference>
<proteinExistence type="predicted"/>
<evidence type="ECO:0000256" key="2">
    <source>
        <dbReference type="ARBA" id="ARBA00022516"/>
    </source>
</evidence>
<organism evidence="13 14">
    <name type="scientific">Emiliania huxleyi virus 86 (isolate United Kingdom/English Channel/1999)</name>
    <name type="common">EhV-86</name>
    <dbReference type="NCBI Taxonomy" id="654925"/>
    <lineage>
        <taxon>Viruses</taxon>
        <taxon>Varidnaviria</taxon>
        <taxon>Bamfordvirae</taxon>
        <taxon>Nucleocytoviricota</taxon>
        <taxon>Megaviricetes</taxon>
        <taxon>Algavirales</taxon>
        <taxon>Phycodnaviridae</taxon>
        <taxon>Coccolithovirus</taxon>
        <taxon>Coccolithovirus huxleyi</taxon>
        <taxon>Emiliania huxleyi virus 86</taxon>
    </lineage>
</organism>
<evidence type="ECO:0000256" key="10">
    <source>
        <dbReference type="ARBA" id="ARBA00023160"/>
    </source>
</evidence>
<evidence type="ECO:0000256" key="9">
    <source>
        <dbReference type="ARBA" id="ARBA00023136"/>
    </source>
</evidence>
<comment type="subcellular location">
    <subcellularLocation>
        <location evidence="1">Membrane</location>
        <topology evidence="1">Multi-pass membrane protein</topology>
    </subcellularLocation>
</comment>
<keyword evidence="4" id="KW-0276">Fatty acid metabolism</keyword>
<gene>
    <name evidence="13" type="ORF">EhV415</name>
</gene>
<dbReference type="PANTHER" id="PTHR11351">
    <property type="entry name" value="ACYL-COA DESATURASE"/>
    <property type="match status" value="1"/>
</dbReference>
<evidence type="ECO:0000256" key="11">
    <source>
        <dbReference type="SAM" id="Phobius"/>
    </source>
</evidence>
<keyword evidence="2" id="KW-0444">Lipid biosynthesis</keyword>
<evidence type="ECO:0000313" key="13">
    <source>
        <dbReference type="EMBL" id="CAI65842.1"/>
    </source>
</evidence>
<dbReference type="PRINTS" id="PR00075">
    <property type="entry name" value="FACDDSATRASE"/>
</dbReference>
<evidence type="ECO:0000256" key="8">
    <source>
        <dbReference type="ARBA" id="ARBA00023098"/>
    </source>
</evidence>
<keyword evidence="14" id="KW-1185">Reference proteome</keyword>
<dbReference type="GO" id="GO:0016717">
    <property type="term" value="F:oxidoreductase activity, acting on paired donors, with oxidation of a pair of donors resulting in the reduction of molecular oxygen to two molecules of water"/>
    <property type="evidence" value="ECO:0007669"/>
    <property type="project" value="InterPro"/>
</dbReference>
<keyword evidence="6" id="KW-0560">Oxidoreductase</keyword>
<feature type="domain" description="Fatty acid desaturase" evidence="12">
    <location>
        <begin position="36"/>
        <end position="243"/>
    </location>
</feature>
<dbReference type="KEGG" id="vg:3654915"/>
<feature type="transmembrane region" description="Helical" evidence="11">
    <location>
        <begin position="65"/>
        <end position="86"/>
    </location>
</feature>
<evidence type="ECO:0000313" key="14">
    <source>
        <dbReference type="Proteomes" id="UP000000863"/>
    </source>
</evidence>
<keyword evidence="5 11" id="KW-1133">Transmembrane helix</keyword>
<dbReference type="InterPro" id="IPR005804">
    <property type="entry name" value="FA_desaturase_dom"/>
</dbReference>
<evidence type="ECO:0000259" key="12">
    <source>
        <dbReference type="Pfam" id="PF00487"/>
    </source>
</evidence>
<name>Q4A264_EHV8U</name>
<dbReference type="RefSeq" id="YP_294173.1">
    <property type="nucleotide sequence ID" value="NC_007346.1"/>
</dbReference>
<dbReference type="Proteomes" id="UP000000863">
    <property type="component" value="Segment"/>
</dbReference>
<evidence type="ECO:0000256" key="4">
    <source>
        <dbReference type="ARBA" id="ARBA00022832"/>
    </source>
</evidence>
<feature type="transmembrane region" description="Helical" evidence="11">
    <location>
        <begin position="7"/>
        <end position="27"/>
    </location>
</feature>
<accession>Q4A264</accession>
<dbReference type="GeneID" id="3654915"/>
<keyword evidence="8" id="KW-0443">Lipid metabolism</keyword>
<keyword evidence="7" id="KW-0408">Iron</keyword>
<dbReference type="GO" id="GO:0016020">
    <property type="term" value="C:membrane"/>
    <property type="evidence" value="ECO:0007669"/>
    <property type="project" value="UniProtKB-SubCell"/>
</dbReference>
<feature type="transmembrane region" description="Helical" evidence="11">
    <location>
        <begin position="153"/>
        <end position="174"/>
    </location>
</feature>
<dbReference type="Pfam" id="PF00487">
    <property type="entry name" value="FA_desaturase"/>
    <property type="match status" value="1"/>
</dbReference>
<dbReference type="EMBL" id="AJ890364">
    <property type="protein sequence ID" value="CAI65842.1"/>
    <property type="molecule type" value="Genomic_DNA"/>
</dbReference>
<feature type="transmembrane region" description="Helical" evidence="11">
    <location>
        <begin position="33"/>
        <end position="53"/>
    </location>
</feature>
<evidence type="ECO:0000256" key="7">
    <source>
        <dbReference type="ARBA" id="ARBA00023004"/>
    </source>
</evidence>